<gene>
    <name evidence="2" type="ORF">PtA15_6A401</name>
</gene>
<dbReference type="EMBL" id="CP110426">
    <property type="protein sequence ID" value="WAQ85772.1"/>
    <property type="molecule type" value="Genomic_DNA"/>
</dbReference>
<sequence>MVPAKTPLSYITLCVALTVHLNGHVQAAEGSRVMAEIIDHKDSSYTNMIDSPIELGTDEQVYQNEQEGAHQDLAALGVLESDEYLKIGNGIDFIKVDLEDMSKYLSLICQHLEMKISNSNNFAIPASLDQKLSPPRSRQRKIQRMIQI</sequence>
<keyword evidence="3" id="KW-1185">Reference proteome</keyword>
<reference evidence="2" key="1">
    <citation type="submission" date="2022-10" db="EMBL/GenBank/DDBJ databases">
        <title>Puccinia triticina Genome sequencing and assembly.</title>
        <authorList>
            <person name="Li C."/>
        </authorList>
    </citation>
    <scope>NUCLEOTIDE SEQUENCE</scope>
    <source>
        <strain evidence="2">Pt15</strain>
    </source>
</reference>
<feature type="chain" id="PRO_5046998235" evidence="1">
    <location>
        <begin position="28"/>
        <end position="148"/>
    </location>
</feature>
<proteinExistence type="predicted"/>
<name>A0ABY7CP52_9BASI</name>
<feature type="signal peptide" evidence="1">
    <location>
        <begin position="1"/>
        <end position="27"/>
    </location>
</feature>
<keyword evidence="1" id="KW-0732">Signal</keyword>
<evidence type="ECO:0000256" key="1">
    <source>
        <dbReference type="SAM" id="SignalP"/>
    </source>
</evidence>
<evidence type="ECO:0000313" key="2">
    <source>
        <dbReference type="EMBL" id="WAQ85772.1"/>
    </source>
</evidence>
<dbReference type="RefSeq" id="XP_053021327.1">
    <property type="nucleotide sequence ID" value="XM_053170103.1"/>
</dbReference>
<evidence type="ECO:0000313" key="3">
    <source>
        <dbReference type="Proteomes" id="UP001164743"/>
    </source>
</evidence>
<organism evidence="2 3">
    <name type="scientific">Puccinia triticina</name>
    <dbReference type="NCBI Taxonomy" id="208348"/>
    <lineage>
        <taxon>Eukaryota</taxon>
        <taxon>Fungi</taxon>
        <taxon>Dikarya</taxon>
        <taxon>Basidiomycota</taxon>
        <taxon>Pucciniomycotina</taxon>
        <taxon>Pucciniomycetes</taxon>
        <taxon>Pucciniales</taxon>
        <taxon>Pucciniaceae</taxon>
        <taxon>Puccinia</taxon>
    </lineage>
</organism>
<protein>
    <submittedName>
        <fullName evidence="2">Uncharacterized protein</fullName>
    </submittedName>
</protein>
<dbReference type="GeneID" id="77810998"/>
<accession>A0ABY7CP52</accession>
<dbReference type="Proteomes" id="UP001164743">
    <property type="component" value="Chromosome 6A"/>
</dbReference>